<protein>
    <submittedName>
        <fullName evidence="1">Uncharacterized protein</fullName>
    </submittedName>
</protein>
<dbReference type="Proteomes" id="UP000002417">
    <property type="component" value="Chromosome"/>
</dbReference>
<dbReference type="KEGG" id="xau:Xaut_3672"/>
<dbReference type="HOGENOM" id="CLU_2170080_0_0_5"/>
<evidence type="ECO:0000313" key="2">
    <source>
        <dbReference type="Proteomes" id="UP000002417"/>
    </source>
</evidence>
<dbReference type="STRING" id="78245.Xaut_3672"/>
<dbReference type="EMBL" id="CP000781">
    <property type="protein sequence ID" value="ABS68900.1"/>
    <property type="molecule type" value="Genomic_DNA"/>
</dbReference>
<gene>
    <name evidence="1" type="ordered locus">Xaut_3672</name>
</gene>
<reference evidence="1 2" key="1">
    <citation type="submission" date="2007-07" db="EMBL/GenBank/DDBJ databases">
        <title>Complete sequence of chromosome of Xanthobacter autotrophicus Py2.</title>
        <authorList>
            <consortium name="US DOE Joint Genome Institute"/>
            <person name="Copeland A."/>
            <person name="Lucas S."/>
            <person name="Lapidus A."/>
            <person name="Barry K."/>
            <person name="Glavina del Rio T."/>
            <person name="Hammon N."/>
            <person name="Israni S."/>
            <person name="Dalin E."/>
            <person name="Tice H."/>
            <person name="Pitluck S."/>
            <person name="Sims D."/>
            <person name="Brettin T."/>
            <person name="Bruce D."/>
            <person name="Detter J.C."/>
            <person name="Han C."/>
            <person name="Tapia R."/>
            <person name="Brainard J."/>
            <person name="Schmutz J."/>
            <person name="Larimer F."/>
            <person name="Land M."/>
            <person name="Hauser L."/>
            <person name="Kyrpides N."/>
            <person name="Kim E."/>
            <person name="Ensigns S.A."/>
            <person name="Richardson P."/>
        </authorList>
    </citation>
    <scope>NUCLEOTIDE SEQUENCE [LARGE SCALE GENOMIC DNA]</scope>
    <source>
        <strain evidence="2">ATCC BAA-1158 / Py2</strain>
    </source>
</reference>
<dbReference type="OrthoDB" id="8421424at2"/>
<proteinExistence type="predicted"/>
<sequence>MASEMQERIARAIYEATPRNRPWKILSRFQKDILRERALAAMKEMLEPTSVMTTAGGEYVLEVGGIDCMHTEDRGPPWNIKGRETGARELFRAMLSHEIAAAEEPHNDPA</sequence>
<keyword evidence="2" id="KW-1185">Reference proteome</keyword>
<name>A7ILK7_XANP2</name>
<accession>A7ILK7</accession>
<organism evidence="1 2">
    <name type="scientific">Xanthobacter autotrophicus (strain ATCC BAA-1158 / Py2)</name>
    <dbReference type="NCBI Taxonomy" id="78245"/>
    <lineage>
        <taxon>Bacteria</taxon>
        <taxon>Pseudomonadati</taxon>
        <taxon>Pseudomonadota</taxon>
        <taxon>Alphaproteobacteria</taxon>
        <taxon>Hyphomicrobiales</taxon>
        <taxon>Xanthobacteraceae</taxon>
        <taxon>Xanthobacter</taxon>
    </lineage>
</organism>
<evidence type="ECO:0000313" key="1">
    <source>
        <dbReference type="EMBL" id="ABS68900.1"/>
    </source>
</evidence>
<dbReference type="AlphaFoldDB" id="A7ILK7"/>